<dbReference type="Proteomes" id="UP001209885">
    <property type="component" value="Unassembled WGS sequence"/>
</dbReference>
<evidence type="ECO:0000313" key="2">
    <source>
        <dbReference type="EMBL" id="MCX2742464.1"/>
    </source>
</evidence>
<feature type="transmembrane region" description="Helical" evidence="1">
    <location>
        <begin position="278"/>
        <end position="301"/>
    </location>
</feature>
<comment type="caution">
    <text evidence="2">The sequence shown here is derived from an EMBL/GenBank/DDBJ whole genome shotgun (WGS) entry which is preliminary data.</text>
</comment>
<feature type="transmembrane region" description="Helical" evidence="1">
    <location>
        <begin position="195"/>
        <end position="213"/>
    </location>
</feature>
<organism evidence="2 3">
    <name type="scientific">Mangrovivirga halotolerans</name>
    <dbReference type="NCBI Taxonomy" id="2993936"/>
    <lineage>
        <taxon>Bacteria</taxon>
        <taxon>Pseudomonadati</taxon>
        <taxon>Bacteroidota</taxon>
        <taxon>Cytophagia</taxon>
        <taxon>Cytophagales</taxon>
        <taxon>Mangrovivirgaceae</taxon>
        <taxon>Mangrovivirga</taxon>
    </lineage>
</organism>
<keyword evidence="1" id="KW-0472">Membrane</keyword>
<sequence length="376" mass="43068">MLFAISVTYYYSEVTAGDQRSYLHDLSMLADYFTETPGEIPDFYLNNHFEGKGELIYGENERSLNFEKLVLPIYILSFRSIWVTVTIIALLQTLIMTAVWRQQKVPDYMKLVLLSFFIVPGIAFWSSGLLKESIYLVFILILFAGIFVSGKYLSTLIILFSAIICFSIKPYNSILIFLVSLVLFAIVNEKFSNKVIVAIVVFTVLGLLLLPLIDPNFGFSRWGEIIKENQAYYYANACNGENCIPFDSLYPSLHFKNIIIAFFYGLFGPLDLSTHNNFILLASIQKIILIGITFLCGFLVIREKTNKLLLGCLIIYLFLSSVLTALTTVNFGTLMRYSVFYTPVIWGGFFYFSVKYFRQLRAKRSDFNSFAKKEIK</sequence>
<accession>A0ABT3RM53</accession>
<feature type="transmembrane region" description="Helical" evidence="1">
    <location>
        <begin position="308"/>
        <end position="328"/>
    </location>
</feature>
<evidence type="ECO:0000256" key="1">
    <source>
        <dbReference type="SAM" id="Phobius"/>
    </source>
</evidence>
<gene>
    <name evidence="2" type="ORF">OO013_01230</name>
</gene>
<evidence type="ECO:0000313" key="3">
    <source>
        <dbReference type="Proteomes" id="UP001209885"/>
    </source>
</evidence>
<keyword evidence="1" id="KW-0812">Transmembrane</keyword>
<reference evidence="2 3" key="1">
    <citation type="submission" date="2022-11" db="EMBL/GenBank/DDBJ databases">
        <title>The characterization of three novel Bacteroidetes species and genomic analysis of their roles in tidal elemental geochemical cycles.</title>
        <authorList>
            <person name="Ma K."/>
        </authorList>
    </citation>
    <scope>NUCLEOTIDE SEQUENCE [LARGE SCALE GENOMIC DNA]</scope>
    <source>
        <strain evidence="2 3">M17</strain>
    </source>
</reference>
<evidence type="ECO:0008006" key="4">
    <source>
        <dbReference type="Google" id="ProtNLM"/>
    </source>
</evidence>
<keyword evidence="3" id="KW-1185">Reference proteome</keyword>
<feature type="transmembrane region" description="Helical" evidence="1">
    <location>
        <begin position="137"/>
        <end position="164"/>
    </location>
</feature>
<feature type="transmembrane region" description="Helical" evidence="1">
    <location>
        <begin position="69"/>
        <end position="91"/>
    </location>
</feature>
<protein>
    <recommendedName>
        <fullName evidence="4">Dolichyl-phosphate-mannose-protein mannosyltransferase</fullName>
    </recommendedName>
</protein>
<feature type="transmembrane region" description="Helical" evidence="1">
    <location>
        <begin position="334"/>
        <end position="354"/>
    </location>
</feature>
<name>A0ABT3RM53_9BACT</name>
<dbReference type="EMBL" id="JAPFQN010000001">
    <property type="protein sequence ID" value="MCX2742464.1"/>
    <property type="molecule type" value="Genomic_DNA"/>
</dbReference>
<keyword evidence="1" id="KW-1133">Transmembrane helix</keyword>
<proteinExistence type="predicted"/>
<feature type="transmembrane region" description="Helical" evidence="1">
    <location>
        <begin position="111"/>
        <end position="130"/>
    </location>
</feature>
<feature type="transmembrane region" description="Helical" evidence="1">
    <location>
        <begin position="170"/>
        <end position="188"/>
    </location>
</feature>
<dbReference type="RefSeq" id="WP_266054700.1">
    <property type="nucleotide sequence ID" value="NZ_JAPFQN010000001.1"/>
</dbReference>